<organism evidence="6">
    <name type="scientific">Escherichia coli</name>
    <dbReference type="NCBI Taxonomy" id="562"/>
    <lineage>
        <taxon>Bacteria</taxon>
        <taxon>Pseudomonadati</taxon>
        <taxon>Pseudomonadota</taxon>
        <taxon>Gammaproteobacteria</taxon>
        <taxon>Enterobacterales</taxon>
        <taxon>Enterobacteriaceae</taxon>
        <taxon>Escherichia</taxon>
    </lineage>
</organism>
<proteinExistence type="predicted"/>
<evidence type="ECO:0000313" key="8">
    <source>
        <dbReference type="Proteomes" id="UP000250991"/>
    </source>
</evidence>
<dbReference type="AlphaFoldDB" id="A0A1U9XD96"/>
<dbReference type="SUPFAM" id="SSF54862">
    <property type="entry name" value="4Fe-4S ferredoxins"/>
    <property type="match status" value="1"/>
</dbReference>
<evidence type="ECO:0000256" key="4">
    <source>
        <dbReference type="ARBA" id="ARBA00023014"/>
    </source>
</evidence>
<dbReference type="PROSITE" id="PS51379">
    <property type="entry name" value="4FE4S_FER_2"/>
    <property type="match status" value="1"/>
</dbReference>
<gene>
    <name evidence="7" type="primary">fdoH_1</name>
    <name evidence="7" type="ORF">NCTC8009_04532</name>
</gene>
<evidence type="ECO:0000313" key="7">
    <source>
        <dbReference type="EMBL" id="SQD04027.1"/>
    </source>
</evidence>
<dbReference type="InterPro" id="IPR017900">
    <property type="entry name" value="4Fe4S_Fe_S_CS"/>
</dbReference>
<accession>A0A1U9XD96</accession>
<dbReference type="PANTHER" id="PTHR43177">
    <property type="entry name" value="PROTEIN NRFC"/>
    <property type="match status" value="1"/>
</dbReference>
<dbReference type="Proteomes" id="UP000250991">
    <property type="component" value="Unassembled WGS sequence"/>
</dbReference>
<dbReference type="GO" id="GO:0051539">
    <property type="term" value="F:4 iron, 4 sulfur cluster binding"/>
    <property type="evidence" value="ECO:0007669"/>
    <property type="project" value="UniProtKB-KW"/>
</dbReference>
<keyword evidence="3" id="KW-0408">Iron</keyword>
<evidence type="ECO:0000256" key="3">
    <source>
        <dbReference type="ARBA" id="ARBA00023004"/>
    </source>
</evidence>
<evidence type="ECO:0000259" key="5">
    <source>
        <dbReference type="PROSITE" id="PS51379"/>
    </source>
</evidence>
<feature type="domain" description="4Fe-4S ferredoxin-type" evidence="5">
    <location>
        <begin position="1"/>
        <end position="28"/>
    </location>
</feature>
<dbReference type="Gene3D" id="3.30.70.20">
    <property type="match status" value="2"/>
</dbReference>
<reference evidence="7 8" key="2">
    <citation type="submission" date="2018-06" db="EMBL/GenBank/DDBJ databases">
        <authorList>
            <consortium name="Pathogen Informatics"/>
            <person name="Doyle S."/>
        </authorList>
    </citation>
    <scope>NUCLEOTIDE SEQUENCE [LARGE SCALE GENOMIC DNA]</scope>
    <source>
        <strain evidence="7 8">NCTC8009</strain>
    </source>
</reference>
<dbReference type="GO" id="GO:0046872">
    <property type="term" value="F:metal ion binding"/>
    <property type="evidence" value="ECO:0007669"/>
    <property type="project" value="UniProtKB-KW"/>
</dbReference>
<dbReference type="InterPro" id="IPR050954">
    <property type="entry name" value="ET_IronSulfur_Cluster-Binding"/>
</dbReference>
<sequence length="106" mass="12100">MRVEKSQCIGCSYCIGACPYQVRYLNPVTKVADKCDFCAESRLAKGFPPICVSACPEHALIFGREDSPEIQAWLQQNKYYQYQLPGAGKPHLYRRFGQHLIKKENV</sequence>
<evidence type="ECO:0000256" key="1">
    <source>
        <dbReference type="ARBA" id="ARBA00022485"/>
    </source>
</evidence>
<dbReference type="EMBL" id="UARW01000010">
    <property type="protein sequence ID" value="SQD04027.1"/>
    <property type="molecule type" value="Genomic_DNA"/>
</dbReference>
<keyword evidence="4" id="KW-0411">Iron-sulfur</keyword>
<name>A0A1U9XD96_ECOLX</name>
<dbReference type="InterPro" id="IPR017896">
    <property type="entry name" value="4Fe4S_Fe-S-bd"/>
</dbReference>
<protein>
    <submittedName>
        <fullName evidence="6">NrfC protein</fullName>
    </submittedName>
    <submittedName>
        <fullName evidence="7">Putative oxidoreductase Fe-S subunit</fullName>
    </submittedName>
</protein>
<keyword evidence="2" id="KW-0479">Metal-binding</keyword>
<evidence type="ECO:0000313" key="6">
    <source>
        <dbReference type="EMBL" id="AQZ19282.1"/>
    </source>
</evidence>
<dbReference type="EMBL" id="KY421936">
    <property type="protein sequence ID" value="AQZ19282.1"/>
    <property type="molecule type" value="Genomic_DNA"/>
</dbReference>
<dbReference type="STRING" id="585034.ECIAI1_1722"/>
<reference evidence="6" key="1">
    <citation type="submission" date="2017-01" db="EMBL/GenBank/DDBJ databases">
        <authorList>
            <person name="Mah S.A."/>
            <person name="Swanson W.J."/>
            <person name="Moy G.W."/>
            <person name="Vacquier V.D."/>
        </authorList>
    </citation>
    <scope>NUCLEOTIDE SEQUENCE</scope>
    <source>
        <strain evidence="6">FS13Z2S</strain>
    </source>
</reference>
<dbReference type="PANTHER" id="PTHR43177:SF3">
    <property type="entry name" value="PROTEIN NRFC HOMOLOG"/>
    <property type="match status" value="1"/>
</dbReference>
<dbReference type="PROSITE" id="PS00198">
    <property type="entry name" value="4FE4S_FER_1"/>
    <property type="match status" value="1"/>
</dbReference>
<keyword evidence="1" id="KW-0004">4Fe-4S</keyword>
<dbReference type="Pfam" id="PF13247">
    <property type="entry name" value="Fer4_11"/>
    <property type="match status" value="1"/>
</dbReference>
<evidence type="ECO:0000256" key="2">
    <source>
        <dbReference type="ARBA" id="ARBA00022723"/>
    </source>
</evidence>